<evidence type="ECO:0000313" key="1">
    <source>
        <dbReference type="EMBL" id="GMA23063.1"/>
    </source>
</evidence>
<reference evidence="2" key="1">
    <citation type="journal article" date="2019" name="Int. J. Syst. Evol. Microbiol.">
        <title>The Global Catalogue of Microorganisms (GCM) 10K type strain sequencing project: providing services to taxonomists for standard genome sequencing and annotation.</title>
        <authorList>
            <consortium name="The Broad Institute Genomics Platform"/>
            <consortium name="The Broad Institute Genome Sequencing Center for Infectious Disease"/>
            <person name="Wu L."/>
            <person name="Ma J."/>
        </authorList>
    </citation>
    <scope>NUCLEOTIDE SEQUENCE [LARGE SCALE GENOMIC DNA]</scope>
    <source>
        <strain evidence="2">NBRC 106348</strain>
    </source>
</reference>
<keyword evidence="2" id="KW-1185">Reference proteome</keyword>
<evidence type="ECO:0000313" key="2">
    <source>
        <dbReference type="Proteomes" id="UP001157091"/>
    </source>
</evidence>
<sequence length="117" mass="12305">MHDAHAPGHAAVWLSGARVLLAGDMLSDVELPLPFDPDDLPAYLAGLDRLAPYVARARVVVPGHGRPTSDGAARLDADRRYLDALLAGRAPEDPRRANPGMAEVHARLTALAAALCG</sequence>
<gene>
    <name evidence="1" type="ORF">GCM10025864_08220</name>
</gene>
<accession>A0ABQ6HZE2</accession>
<dbReference type="EMBL" id="BSUK01000001">
    <property type="protein sequence ID" value="GMA23063.1"/>
    <property type="molecule type" value="Genomic_DNA"/>
</dbReference>
<organism evidence="1 2">
    <name type="scientific">Luteimicrobium album</name>
    <dbReference type="NCBI Taxonomy" id="1054550"/>
    <lineage>
        <taxon>Bacteria</taxon>
        <taxon>Bacillati</taxon>
        <taxon>Actinomycetota</taxon>
        <taxon>Actinomycetes</taxon>
        <taxon>Micrococcales</taxon>
        <taxon>Luteimicrobium</taxon>
    </lineage>
</organism>
<protein>
    <recommendedName>
        <fullName evidence="3">Metallo-beta-lactamase domain-containing protein</fullName>
    </recommendedName>
</protein>
<dbReference type="InterPro" id="IPR036866">
    <property type="entry name" value="RibonucZ/Hydroxyglut_hydro"/>
</dbReference>
<proteinExistence type="predicted"/>
<name>A0ABQ6HZE2_9MICO</name>
<comment type="caution">
    <text evidence="1">The sequence shown here is derived from an EMBL/GenBank/DDBJ whole genome shotgun (WGS) entry which is preliminary data.</text>
</comment>
<evidence type="ECO:0008006" key="3">
    <source>
        <dbReference type="Google" id="ProtNLM"/>
    </source>
</evidence>
<dbReference type="Proteomes" id="UP001157091">
    <property type="component" value="Unassembled WGS sequence"/>
</dbReference>
<dbReference type="PANTHER" id="PTHR42951">
    <property type="entry name" value="METALLO-BETA-LACTAMASE DOMAIN-CONTAINING"/>
    <property type="match status" value="1"/>
</dbReference>
<dbReference type="SUPFAM" id="SSF56281">
    <property type="entry name" value="Metallo-hydrolase/oxidoreductase"/>
    <property type="match status" value="1"/>
</dbReference>
<dbReference type="RefSeq" id="WP_284292156.1">
    <property type="nucleotide sequence ID" value="NZ_BSUK01000001.1"/>
</dbReference>
<dbReference type="Gene3D" id="3.60.15.10">
    <property type="entry name" value="Ribonuclease Z/Hydroxyacylglutathione hydrolase-like"/>
    <property type="match status" value="1"/>
</dbReference>
<dbReference type="InterPro" id="IPR050855">
    <property type="entry name" value="NDM-1-like"/>
</dbReference>